<keyword evidence="12" id="KW-0752">Steroid biosynthesis</keyword>
<evidence type="ECO:0000256" key="2">
    <source>
        <dbReference type="ARBA" id="ARBA00005017"/>
    </source>
</evidence>
<reference evidence="19" key="1">
    <citation type="submission" date="2016-11" db="UniProtKB">
        <authorList>
            <consortium name="WormBaseParasite"/>
        </authorList>
    </citation>
    <scope>IDENTIFICATION</scope>
</reference>
<dbReference type="PANTHER" id="PTHR13101">
    <property type="entry name" value="PHOSPHOMEVALONATE KINASE"/>
    <property type="match status" value="1"/>
</dbReference>
<organism evidence="18 19">
    <name type="scientific">Meloidogyne hapla</name>
    <name type="common">Root-knot nematode worm</name>
    <dbReference type="NCBI Taxonomy" id="6305"/>
    <lineage>
        <taxon>Eukaryota</taxon>
        <taxon>Metazoa</taxon>
        <taxon>Ecdysozoa</taxon>
        <taxon>Nematoda</taxon>
        <taxon>Chromadorea</taxon>
        <taxon>Rhabditida</taxon>
        <taxon>Tylenchina</taxon>
        <taxon>Tylenchomorpha</taxon>
        <taxon>Tylenchoidea</taxon>
        <taxon>Meloidogynidae</taxon>
        <taxon>Meloidogyninae</taxon>
        <taxon>Meloidogyne</taxon>
    </lineage>
</organism>
<evidence type="ECO:0000256" key="16">
    <source>
        <dbReference type="ARBA" id="ARBA00023221"/>
    </source>
</evidence>
<keyword evidence="16" id="KW-0753">Steroid metabolism</keyword>
<dbReference type="EC" id="2.7.4.2" evidence="3"/>
<keyword evidence="8" id="KW-0547">Nucleotide-binding</keyword>
<evidence type="ECO:0000256" key="5">
    <source>
        <dbReference type="ARBA" id="ARBA00022516"/>
    </source>
</evidence>
<dbReference type="PANTHER" id="PTHR13101:SF1">
    <property type="entry name" value="PHOSPHOMEVALONATE KINASE"/>
    <property type="match status" value="1"/>
</dbReference>
<evidence type="ECO:0000256" key="1">
    <source>
        <dbReference type="ARBA" id="ARBA00004514"/>
    </source>
</evidence>
<sequence>MSIKYSQIDEGKNFIFLCISGKRKSGKEYAKINNLNFNNLMSDGKEKELVRKEMIEFGEKLRKEDFGIFCR</sequence>
<evidence type="ECO:0000256" key="11">
    <source>
        <dbReference type="ARBA" id="ARBA00022840"/>
    </source>
</evidence>
<evidence type="ECO:0000256" key="17">
    <source>
        <dbReference type="ARBA" id="ARBA00034549"/>
    </source>
</evidence>
<keyword evidence="14" id="KW-0443">Lipid metabolism</keyword>
<dbReference type="InterPro" id="IPR005919">
    <property type="entry name" value="Pmev_kin_anim"/>
</dbReference>
<keyword evidence="11" id="KW-0067">ATP-binding</keyword>
<comment type="subcellular location">
    <subcellularLocation>
        <location evidence="1">Cytoplasm</location>
        <location evidence="1">Cytosol</location>
    </subcellularLocation>
</comment>
<dbReference type="AlphaFoldDB" id="A0A1I8C1B3"/>
<evidence type="ECO:0000256" key="12">
    <source>
        <dbReference type="ARBA" id="ARBA00022955"/>
    </source>
</evidence>
<keyword evidence="10" id="KW-0152">Cholesterol biosynthesis</keyword>
<accession>A0A1I8C1B3</accession>
<dbReference type="GO" id="GO:0006695">
    <property type="term" value="P:cholesterol biosynthetic process"/>
    <property type="evidence" value="ECO:0007669"/>
    <property type="project" value="UniProtKB-KW"/>
</dbReference>
<name>A0A1I8C1B3_MELHA</name>
<dbReference type="GO" id="GO:0005524">
    <property type="term" value="F:ATP binding"/>
    <property type="evidence" value="ECO:0007669"/>
    <property type="project" value="UniProtKB-KW"/>
</dbReference>
<evidence type="ECO:0000256" key="4">
    <source>
        <dbReference type="ARBA" id="ARBA00022490"/>
    </source>
</evidence>
<evidence type="ECO:0000256" key="7">
    <source>
        <dbReference type="ARBA" id="ARBA00022679"/>
    </source>
</evidence>
<keyword evidence="7" id="KW-0808">Transferase</keyword>
<keyword evidence="4" id="KW-0963">Cytoplasm</keyword>
<dbReference type="InterPro" id="IPR027417">
    <property type="entry name" value="P-loop_NTPase"/>
</dbReference>
<evidence type="ECO:0000256" key="10">
    <source>
        <dbReference type="ARBA" id="ARBA00022778"/>
    </source>
</evidence>
<dbReference type="GO" id="GO:0004631">
    <property type="term" value="F:phosphomevalonate kinase activity"/>
    <property type="evidence" value="ECO:0007669"/>
    <property type="project" value="UniProtKB-EC"/>
</dbReference>
<evidence type="ECO:0000256" key="15">
    <source>
        <dbReference type="ARBA" id="ARBA00023166"/>
    </source>
</evidence>
<dbReference type="Gene3D" id="3.40.50.300">
    <property type="entry name" value="P-loop containing nucleotide triphosphate hydrolases"/>
    <property type="match status" value="1"/>
</dbReference>
<dbReference type="Proteomes" id="UP000095281">
    <property type="component" value="Unplaced"/>
</dbReference>
<keyword evidence="13" id="KW-0756">Sterol biosynthesis</keyword>
<dbReference type="Pfam" id="PF04275">
    <property type="entry name" value="P-mevalo_kinase"/>
    <property type="match status" value="1"/>
</dbReference>
<keyword evidence="5" id="KW-0444">Lipid biosynthesis</keyword>
<comment type="pathway">
    <text evidence="2">Isoprenoid biosynthesis; isopentenyl diphosphate biosynthesis via mevalonate pathway; isopentenyl diphosphate from (R)-mevalonate: step 2/3.</text>
</comment>
<dbReference type="UniPathway" id="UPA00057">
    <property type="reaction ID" value="UER00099"/>
</dbReference>
<dbReference type="GO" id="GO:0005829">
    <property type="term" value="C:cytosol"/>
    <property type="evidence" value="ECO:0007669"/>
    <property type="project" value="UniProtKB-SubCell"/>
</dbReference>
<dbReference type="WBParaSite" id="MhA1_Contig913.frz3.gene6">
    <property type="protein sequence ID" value="MhA1_Contig913.frz3.gene6"/>
    <property type="gene ID" value="MhA1_Contig913.frz3.gene6"/>
</dbReference>
<keyword evidence="9" id="KW-0418">Kinase</keyword>
<evidence type="ECO:0000256" key="13">
    <source>
        <dbReference type="ARBA" id="ARBA00023011"/>
    </source>
</evidence>
<keyword evidence="6" id="KW-0153">Cholesterol metabolism</keyword>
<evidence type="ECO:0000256" key="8">
    <source>
        <dbReference type="ARBA" id="ARBA00022741"/>
    </source>
</evidence>
<keyword evidence="18" id="KW-1185">Reference proteome</keyword>
<evidence type="ECO:0000256" key="3">
    <source>
        <dbReference type="ARBA" id="ARBA00012958"/>
    </source>
</evidence>
<dbReference type="GO" id="GO:0019287">
    <property type="term" value="P:isopentenyl diphosphate biosynthetic process, mevalonate pathway"/>
    <property type="evidence" value="ECO:0007669"/>
    <property type="project" value="UniProtKB-UniPathway"/>
</dbReference>
<evidence type="ECO:0000256" key="9">
    <source>
        <dbReference type="ARBA" id="ARBA00022777"/>
    </source>
</evidence>
<proteinExistence type="predicted"/>
<evidence type="ECO:0000256" key="14">
    <source>
        <dbReference type="ARBA" id="ARBA00023098"/>
    </source>
</evidence>
<evidence type="ECO:0000313" key="19">
    <source>
        <dbReference type="WBParaSite" id="MhA1_Contig913.frz3.gene6"/>
    </source>
</evidence>
<keyword evidence="15" id="KW-1207">Sterol metabolism</keyword>
<evidence type="ECO:0000313" key="18">
    <source>
        <dbReference type="Proteomes" id="UP000095281"/>
    </source>
</evidence>
<evidence type="ECO:0000256" key="6">
    <source>
        <dbReference type="ARBA" id="ARBA00022548"/>
    </source>
</evidence>
<protein>
    <recommendedName>
        <fullName evidence="17">Phosphomevalonate kinase</fullName>
        <ecNumber evidence="3">2.7.4.2</ecNumber>
    </recommendedName>
</protein>